<sequence length="111" mass="12389">MTFNAQIFWVFIASPSDLTEERERNAATEVINDWNAKHAFAEGVVLLPVRWETHARPQGGSRPQRAINAQLVSKCDILLGMFWTRVGTSVAESGTIEEFDRFVAASKPALL</sequence>
<gene>
    <name evidence="1" type="ORF">IQ17_07075</name>
</gene>
<name>A0A562KC63_9BRAD</name>
<accession>A0A562KC63</accession>
<organism evidence="1 2">
    <name type="scientific">Bradyrhizobium daqingense</name>
    <dbReference type="NCBI Taxonomy" id="993502"/>
    <lineage>
        <taxon>Bacteria</taxon>
        <taxon>Pseudomonadati</taxon>
        <taxon>Pseudomonadota</taxon>
        <taxon>Alphaproteobacteria</taxon>
        <taxon>Hyphomicrobiales</taxon>
        <taxon>Nitrobacteraceae</taxon>
        <taxon>Bradyrhizobium</taxon>
    </lineage>
</organism>
<evidence type="ECO:0008006" key="3">
    <source>
        <dbReference type="Google" id="ProtNLM"/>
    </source>
</evidence>
<evidence type="ECO:0000313" key="1">
    <source>
        <dbReference type="EMBL" id="TWH92986.1"/>
    </source>
</evidence>
<protein>
    <recommendedName>
        <fullName evidence="3">DUF4062 domain-containing protein</fullName>
    </recommendedName>
</protein>
<dbReference type="EMBL" id="VLKL01000046">
    <property type="protein sequence ID" value="TWH92986.1"/>
    <property type="molecule type" value="Genomic_DNA"/>
</dbReference>
<evidence type="ECO:0000313" key="2">
    <source>
        <dbReference type="Proteomes" id="UP000317176"/>
    </source>
</evidence>
<comment type="caution">
    <text evidence="1">The sequence shown here is derived from an EMBL/GenBank/DDBJ whole genome shotgun (WGS) entry which is preliminary data.</text>
</comment>
<dbReference type="AlphaFoldDB" id="A0A562KC63"/>
<proteinExistence type="predicted"/>
<dbReference type="Proteomes" id="UP000317176">
    <property type="component" value="Unassembled WGS sequence"/>
</dbReference>
<keyword evidence="2" id="KW-1185">Reference proteome</keyword>
<reference evidence="1 2" key="1">
    <citation type="journal article" date="2015" name="Stand. Genomic Sci.">
        <title>Genomic Encyclopedia of Bacterial and Archaeal Type Strains, Phase III: the genomes of soil and plant-associated and newly described type strains.</title>
        <authorList>
            <person name="Whitman W.B."/>
            <person name="Woyke T."/>
            <person name="Klenk H.P."/>
            <person name="Zhou Y."/>
            <person name="Lilburn T.G."/>
            <person name="Beck B.J."/>
            <person name="De Vos P."/>
            <person name="Vandamme P."/>
            <person name="Eisen J.A."/>
            <person name="Garrity G."/>
            <person name="Hugenholtz P."/>
            <person name="Kyrpides N.C."/>
        </authorList>
    </citation>
    <scope>NUCLEOTIDE SEQUENCE [LARGE SCALE GENOMIC DNA]</scope>
    <source>
        <strain evidence="1 2">CGMCC 1.10947</strain>
    </source>
</reference>